<reference evidence="9" key="1">
    <citation type="journal article" date="2019" name="Int. J. Syst. Evol. Microbiol.">
        <title>The Global Catalogue of Microorganisms (GCM) 10K type strain sequencing project: providing services to taxonomists for standard genome sequencing and annotation.</title>
        <authorList>
            <consortium name="The Broad Institute Genomics Platform"/>
            <consortium name="The Broad Institute Genome Sequencing Center for Infectious Disease"/>
            <person name="Wu L."/>
            <person name="Ma J."/>
        </authorList>
    </citation>
    <scope>NUCLEOTIDE SEQUENCE [LARGE SCALE GENOMIC DNA]</scope>
    <source>
        <strain evidence="9">JCM 3367</strain>
    </source>
</reference>
<evidence type="ECO:0000256" key="1">
    <source>
        <dbReference type="ARBA" id="ARBA00022722"/>
    </source>
</evidence>
<dbReference type="CDD" id="cd09859">
    <property type="entry name" value="PIN_53EXO"/>
    <property type="match status" value="1"/>
</dbReference>
<evidence type="ECO:0000313" key="9">
    <source>
        <dbReference type="Proteomes" id="UP001499978"/>
    </source>
</evidence>
<dbReference type="Pfam" id="PF02739">
    <property type="entry name" value="5_3_exonuc_N"/>
    <property type="match status" value="1"/>
</dbReference>
<evidence type="ECO:0000259" key="7">
    <source>
        <dbReference type="SMART" id="SM00475"/>
    </source>
</evidence>
<proteinExistence type="predicted"/>
<gene>
    <name evidence="8" type="ORF">GCM10010201_25220</name>
</gene>
<dbReference type="Pfam" id="PF01367">
    <property type="entry name" value="5_3_exonuc"/>
    <property type="match status" value="1"/>
</dbReference>
<keyword evidence="1" id="KW-0540">Nuclease</keyword>
<evidence type="ECO:0000256" key="3">
    <source>
        <dbReference type="ARBA" id="ARBA00022839"/>
    </source>
</evidence>
<keyword evidence="9" id="KW-1185">Reference proteome</keyword>
<sequence length="311" mass="32434">MEPTAALLAVDAPSLYFRAYFGIPEAAALAPDGAPVNAVRGFLDMLATLVRTRRPDRLVCAMDADWRPAFRVALIPSYKAHRVADGDAEQVPDTLSPQVPIIEQALAAIGVPVVGVAGFEADDVLGTLATGQPGPVEVVSGDRDLFQLVDDARPVRLLYCGRGVAKLEVYDEAAVHARYGVPAGAYADFAALRGDPSDGLPGVAGVGEKTAARLIDRYGSVAGIIDALADPASAFAPGLRARLLAAGDYLTVATRVTQVACDVPLPAFAPRLPAAPVDQQGLLALAERWNLAGPCRRLVDALADAAPPTDR</sequence>
<dbReference type="Gene3D" id="1.10.150.20">
    <property type="entry name" value="5' to 3' exonuclease, C-terminal subdomain"/>
    <property type="match status" value="1"/>
</dbReference>
<evidence type="ECO:0000256" key="4">
    <source>
        <dbReference type="ARBA" id="ARBA00023125"/>
    </source>
</evidence>
<dbReference type="EMBL" id="BAAARY010000011">
    <property type="protein sequence ID" value="GAA2525479.1"/>
    <property type="molecule type" value="Genomic_DNA"/>
</dbReference>
<dbReference type="SUPFAM" id="SSF47807">
    <property type="entry name" value="5' to 3' exonuclease, C-terminal subdomain"/>
    <property type="match status" value="1"/>
</dbReference>
<feature type="domain" description="5'-3' exonuclease" evidence="7">
    <location>
        <begin position="5"/>
        <end position="269"/>
    </location>
</feature>
<dbReference type="PANTHER" id="PTHR42646:SF2">
    <property type="entry name" value="5'-3' EXONUCLEASE FAMILY PROTEIN"/>
    <property type="match status" value="1"/>
</dbReference>
<organism evidence="8 9">
    <name type="scientific">Pilimelia columellifera subsp. columellifera</name>
    <dbReference type="NCBI Taxonomy" id="706583"/>
    <lineage>
        <taxon>Bacteria</taxon>
        <taxon>Bacillati</taxon>
        <taxon>Actinomycetota</taxon>
        <taxon>Actinomycetes</taxon>
        <taxon>Micromonosporales</taxon>
        <taxon>Micromonosporaceae</taxon>
        <taxon>Pilimelia</taxon>
    </lineage>
</organism>
<dbReference type="SMART" id="SM00475">
    <property type="entry name" value="53EXOc"/>
    <property type="match status" value="1"/>
</dbReference>
<protein>
    <recommendedName>
        <fullName evidence="6">5'-3' exonuclease</fullName>
    </recommendedName>
</protein>
<keyword evidence="4" id="KW-0238">DNA-binding</keyword>
<dbReference type="InterPro" id="IPR008918">
    <property type="entry name" value="HhH2"/>
</dbReference>
<keyword evidence="2" id="KW-0378">Hydrolase</keyword>
<dbReference type="InterPro" id="IPR002421">
    <property type="entry name" value="5-3_exonuclease"/>
</dbReference>
<name>A0ABP6AW79_9ACTN</name>
<dbReference type="Proteomes" id="UP001499978">
    <property type="component" value="Unassembled WGS sequence"/>
</dbReference>
<evidence type="ECO:0000256" key="6">
    <source>
        <dbReference type="ARBA" id="ARBA00050026"/>
    </source>
</evidence>
<comment type="function">
    <text evidence="5">5'-3' exonuclease acting preferentially on double-stranded DNA.</text>
</comment>
<dbReference type="GO" id="GO:0004527">
    <property type="term" value="F:exonuclease activity"/>
    <property type="evidence" value="ECO:0007669"/>
    <property type="project" value="UniProtKB-KW"/>
</dbReference>
<dbReference type="RefSeq" id="WP_344172546.1">
    <property type="nucleotide sequence ID" value="NZ_BAAARY010000011.1"/>
</dbReference>
<accession>A0ABP6AW79</accession>
<dbReference type="PANTHER" id="PTHR42646">
    <property type="entry name" value="FLAP ENDONUCLEASE XNI"/>
    <property type="match status" value="1"/>
</dbReference>
<keyword evidence="3 8" id="KW-0269">Exonuclease</keyword>
<dbReference type="InterPro" id="IPR020045">
    <property type="entry name" value="DNA_polI_H3TH"/>
</dbReference>
<dbReference type="InterPro" id="IPR036279">
    <property type="entry name" value="5-3_exonuclease_C_sf"/>
</dbReference>
<dbReference type="SMART" id="SM00279">
    <property type="entry name" value="HhH2"/>
    <property type="match status" value="1"/>
</dbReference>
<evidence type="ECO:0000313" key="8">
    <source>
        <dbReference type="EMBL" id="GAA2525479.1"/>
    </source>
</evidence>
<dbReference type="InterPro" id="IPR038969">
    <property type="entry name" value="FEN"/>
</dbReference>
<dbReference type="InterPro" id="IPR020046">
    <property type="entry name" value="5-3_exonucl_a-hlix_arch_N"/>
</dbReference>
<evidence type="ECO:0000256" key="5">
    <source>
        <dbReference type="ARBA" id="ARBA00049957"/>
    </source>
</evidence>
<dbReference type="InterPro" id="IPR029060">
    <property type="entry name" value="PIN-like_dom_sf"/>
</dbReference>
<dbReference type="CDD" id="cd09898">
    <property type="entry name" value="H3TH_53EXO"/>
    <property type="match status" value="1"/>
</dbReference>
<comment type="caution">
    <text evidence="8">The sequence shown here is derived from an EMBL/GenBank/DDBJ whole genome shotgun (WGS) entry which is preliminary data.</text>
</comment>
<dbReference type="SUPFAM" id="SSF88723">
    <property type="entry name" value="PIN domain-like"/>
    <property type="match status" value="1"/>
</dbReference>
<evidence type="ECO:0000256" key="2">
    <source>
        <dbReference type="ARBA" id="ARBA00022801"/>
    </source>
</evidence>
<dbReference type="Gene3D" id="3.40.50.1010">
    <property type="entry name" value="5'-nuclease"/>
    <property type="match status" value="1"/>
</dbReference>